<dbReference type="GO" id="GO:0000293">
    <property type="term" value="F:ferric-chelate reductase activity"/>
    <property type="evidence" value="ECO:0007669"/>
    <property type="project" value="TreeGrafter"/>
</dbReference>
<dbReference type="STRING" id="857566.A0A1E3PPC8"/>
<dbReference type="PANTHER" id="PTHR32361:SF9">
    <property type="entry name" value="FERRIC REDUCTASE TRANSMEMBRANE COMPONENT 3-RELATED"/>
    <property type="match status" value="1"/>
</dbReference>
<feature type="transmembrane region" description="Helical" evidence="9">
    <location>
        <begin position="149"/>
        <end position="169"/>
    </location>
</feature>
<name>A0A1E3PPC8_9ASCO</name>
<feature type="transmembrane region" description="Helical" evidence="9">
    <location>
        <begin position="234"/>
        <end position="251"/>
    </location>
</feature>
<evidence type="ECO:0000256" key="9">
    <source>
        <dbReference type="SAM" id="Phobius"/>
    </source>
</evidence>
<dbReference type="InterPro" id="IPR051410">
    <property type="entry name" value="Ferric/Cupric_Reductase"/>
</dbReference>
<keyword evidence="4 9" id="KW-0812">Transmembrane</keyword>
<sequence>MAAWLSLQRCFSTLDEFFHVKDTVSRPPHEKLLRSQLNKKYGHVTLIGSIGFVVALALVQSYFLNGSKRKPSRILRRLTIGCPRWLWVTILSILIGFVSLAEVPNFLVLTKRLGRISAACLPLILLLTMKPSPIPHNFYMNLLPIHKWLSRVIVITSVLHSVFYFYIYWQRDVLKKLTKWSMVFGIIATIFFLIITITSIYSFRRKSYRLFFMLHYTLSWSCVGLIYYHAKPPVNGFMYLCVGIFITQVLFRI</sequence>
<feature type="transmembrane region" description="Helical" evidence="9">
    <location>
        <begin position="210"/>
        <end position="228"/>
    </location>
</feature>
<evidence type="ECO:0000256" key="6">
    <source>
        <dbReference type="ARBA" id="ARBA00022989"/>
    </source>
</evidence>
<evidence type="ECO:0000259" key="10">
    <source>
        <dbReference type="Pfam" id="PF01794"/>
    </source>
</evidence>
<dbReference type="GO" id="GO:0005886">
    <property type="term" value="C:plasma membrane"/>
    <property type="evidence" value="ECO:0007669"/>
    <property type="project" value="TreeGrafter"/>
</dbReference>
<dbReference type="PANTHER" id="PTHR32361">
    <property type="entry name" value="FERRIC/CUPRIC REDUCTASE TRANSMEMBRANE COMPONENT"/>
    <property type="match status" value="1"/>
</dbReference>
<dbReference type="InterPro" id="IPR013130">
    <property type="entry name" value="Fe3_Rdtase_TM_dom"/>
</dbReference>
<organism evidence="11 12">
    <name type="scientific">Nadsonia fulvescens var. elongata DSM 6958</name>
    <dbReference type="NCBI Taxonomy" id="857566"/>
    <lineage>
        <taxon>Eukaryota</taxon>
        <taxon>Fungi</taxon>
        <taxon>Dikarya</taxon>
        <taxon>Ascomycota</taxon>
        <taxon>Saccharomycotina</taxon>
        <taxon>Dipodascomycetes</taxon>
        <taxon>Dipodascales</taxon>
        <taxon>Dipodascales incertae sedis</taxon>
        <taxon>Nadsonia</taxon>
    </lineage>
</organism>
<keyword evidence="5" id="KW-0274">FAD</keyword>
<dbReference type="AlphaFoldDB" id="A0A1E3PPC8"/>
<dbReference type="Pfam" id="PF01794">
    <property type="entry name" value="Ferric_reduct"/>
    <property type="match status" value="1"/>
</dbReference>
<proteinExistence type="predicted"/>
<feature type="non-terminal residue" evidence="11">
    <location>
        <position position="253"/>
    </location>
</feature>
<gene>
    <name evidence="11" type="ORF">NADFUDRAFT_82452</name>
</gene>
<evidence type="ECO:0000256" key="3">
    <source>
        <dbReference type="ARBA" id="ARBA00022630"/>
    </source>
</evidence>
<evidence type="ECO:0000256" key="5">
    <source>
        <dbReference type="ARBA" id="ARBA00022827"/>
    </source>
</evidence>
<protein>
    <recommendedName>
        <fullName evidence="10">Ferric oxidoreductase domain-containing protein</fullName>
    </recommendedName>
</protein>
<dbReference type="GO" id="GO:0006879">
    <property type="term" value="P:intracellular iron ion homeostasis"/>
    <property type="evidence" value="ECO:0007669"/>
    <property type="project" value="TreeGrafter"/>
</dbReference>
<keyword evidence="12" id="KW-1185">Reference proteome</keyword>
<dbReference type="EMBL" id="KV454408">
    <property type="protein sequence ID" value="ODQ66707.1"/>
    <property type="molecule type" value="Genomic_DNA"/>
</dbReference>
<dbReference type="GO" id="GO:0006826">
    <property type="term" value="P:iron ion transport"/>
    <property type="evidence" value="ECO:0007669"/>
    <property type="project" value="TreeGrafter"/>
</dbReference>
<evidence type="ECO:0000256" key="2">
    <source>
        <dbReference type="ARBA" id="ARBA00022448"/>
    </source>
</evidence>
<feature type="transmembrane region" description="Helical" evidence="9">
    <location>
        <begin position="85"/>
        <end position="107"/>
    </location>
</feature>
<accession>A0A1E3PPC8</accession>
<keyword evidence="3" id="KW-0285">Flavoprotein</keyword>
<evidence type="ECO:0000256" key="1">
    <source>
        <dbReference type="ARBA" id="ARBA00004141"/>
    </source>
</evidence>
<keyword evidence="6 9" id="KW-1133">Transmembrane helix</keyword>
<evidence type="ECO:0000313" key="12">
    <source>
        <dbReference type="Proteomes" id="UP000095009"/>
    </source>
</evidence>
<dbReference type="Proteomes" id="UP000095009">
    <property type="component" value="Unassembled WGS sequence"/>
</dbReference>
<feature type="transmembrane region" description="Helical" evidence="9">
    <location>
        <begin position="41"/>
        <end position="64"/>
    </location>
</feature>
<dbReference type="OrthoDB" id="10006946at2759"/>
<comment type="subcellular location">
    <subcellularLocation>
        <location evidence="1">Membrane</location>
        <topology evidence="1">Multi-pass membrane protein</topology>
    </subcellularLocation>
</comment>
<keyword evidence="2" id="KW-0813">Transport</keyword>
<evidence type="ECO:0000256" key="4">
    <source>
        <dbReference type="ARBA" id="ARBA00022692"/>
    </source>
</evidence>
<evidence type="ECO:0000256" key="8">
    <source>
        <dbReference type="ARBA" id="ARBA00023136"/>
    </source>
</evidence>
<evidence type="ECO:0000313" key="11">
    <source>
        <dbReference type="EMBL" id="ODQ66707.1"/>
    </source>
</evidence>
<evidence type="ECO:0000256" key="7">
    <source>
        <dbReference type="ARBA" id="ARBA00023065"/>
    </source>
</evidence>
<feature type="transmembrane region" description="Helical" evidence="9">
    <location>
        <begin position="181"/>
        <end position="203"/>
    </location>
</feature>
<keyword evidence="7" id="KW-0406">Ion transport</keyword>
<dbReference type="GO" id="GO:0015677">
    <property type="term" value="P:copper ion import"/>
    <property type="evidence" value="ECO:0007669"/>
    <property type="project" value="TreeGrafter"/>
</dbReference>
<feature type="domain" description="Ferric oxidoreductase" evidence="10">
    <location>
        <begin position="113"/>
        <end position="224"/>
    </location>
</feature>
<keyword evidence="8 9" id="KW-0472">Membrane</keyword>
<reference evidence="11 12" key="1">
    <citation type="journal article" date="2016" name="Proc. Natl. Acad. Sci. U.S.A.">
        <title>Comparative genomics of biotechnologically important yeasts.</title>
        <authorList>
            <person name="Riley R."/>
            <person name="Haridas S."/>
            <person name="Wolfe K.H."/>
            <person name="Lopes M.R."/>
            <person name="Hittinger C.T."/>
            <person name="Goeker M."/>
            <person name="Salamov A.A."/>
            <person name="Wisecaver J.H."/>
            <person name="Long T.M."/>
            <person name="Calvey C.H."/>
            <person name="Aerts A.L."/>
            <person name="Barry K.W."/>
            <person name="Choi C."/>
            <person name="Clum A."/>
            <person name="Coughlan A.Y."/>
            <person name="Deshpande S."/>
            <person name="Douglass A.P."/>
            <person name="Hanson S.J."/>
            <person name="Klenk H.-P."/>
            <person name="LaButti K.M."/>
            <person name="Lapidus A."/>
            <person name="Lindquist E.A."/>
            <person name="Lipzen A.M."/>
            <person name="Meier-Kolthoff J.P."/>
            <person name="Ohm R.A."/>
            <person name="Otillar R.P."/>
            <person name="Pangilinan J.L."/>
            <person name="Peng Y."/>
            <person name="Rokas A."/>
            <person name="Rosa C.A."/>
            <person name="Scheuner C."/>
            <person name="Sibirny A.A."/>
            <person name="Slot J.C."/>
            <person name="Stielow J.B."/>
            <person name="Sun H."/>
            <person name="Kurtzman C.P."/>
            <person name="Blackwell M."/>
            <person name="Grigoriev I.V."/>
            <person name="Jeffries T.W."/>
        </authorList>
    </citation>
    <scope>NUCLEOTIDE SEQUENCE [LARGE SCALE GENOMIC DNA]</scope>
    <source>
        <strain evidence="11 12">DSM 6958</strain>
    </source>
</reference>